<evidence type="ECO:0000256" key="7">
    <source>
        <dbReference type="ARBA" id="ARBA00022840"/>
    </source>
</evidence>
<dbReference type="GO" id="GO:0016779">
    <property type="term" value="F:nucleotidyltransferase activity"/>
    <property type="evidence" value="ECO:0007669"/>
    <property type="project" value="UniProtKB-KW"/>
</dbReference>
<evidence type="ECO:0000256" key="9">
    <source>
        <dbReference type="ARBA" id="ARBA00048721"/>
    </source>
</evidence>
<evidence type="ECO:0000313" key="13">
    <source>
        <dbReference type="Proteomes" id="UP001368328"/>
    </source>
</evidence>
<keyword evidence="5 10" id="KW-0548">Nucleotidyltransferase</keyword>
<sequence>MGKIGIYGSSFDPITNVHLWTANTIRHRCKLDKVIFLPCSSKRKDKQMQTDDSHRMNMLQLAIENNDTFIADDYEMTQNAWNISTYETLKYFKTKYKNDTIYFIMGADLLIDIGKGKWGNSSNLVQENKFIVMARDGINMLKAISSSPILRNHDDGETFHLIDKGLAMEISSTYIREEFSLGGDPRYLLPEVCYKYINEHSLYR</sequence>
<comment type="pathway">
    <text evidence="2 10">Cofactor biosynthesis; NAD(+) biosynthesis; deamido-NAD(+) from nicotinate D-ribonucleotide: step 1/1.</text>
</comment>
<evidence type="ECO:0000256" key="10">
    <source>
        <dbReference type="HAMAP-Rule" id="MF_00244"/>
    </source>
</evidence>
<evidence type="ECO:0000259" key="11">
    <source>
        <dbReference type="Pfam" id="PF01467"/>
    </source>
</evidence>
<proteinExistence type="inferred from homology"/>
<protein>
    <recommendedName>
        <fullName evidence="10">Probable nicotinate-nucleotide adenylyltransferase</fullName>
        <ecNumber evidence="10">2.7.7.18</ecNumber>
    </recommendedName>
    <alternativeName>
        <fullName evidence="10">Deamido-NAD(+) diphosphorylase</fullName>
    </alternativeName>
    <alternativeName>
        <fullName evidence="10">Deamido-NAD(+) pyrophosphorylase</fullName>
    </alternativeName>
    <alternativeName>
        <fullName evidence="10">Nicotinate mononucleotide adenylyltransferase</fullName>
        <shortName evidence="10">NaMN adenylyltransferase</shortName>
    </alternativeName>
</protein>
<comment type="catalytic activity">
    <reaction evidence="9 10">
        <text>nicotinate beta-D-ribonucleotide + ATP + H(+) = deamido-NAD(+) + diphosphate</text>
        <dbReference type="Rhea" id="RHEA:22860"/>
        <dbReference type="ChEBI" id="CHEBI:15378"/>
        <dbReference type="ChEBI" id="CHEBI:30616"/>
        <dbReference type="ChEBI" id="CHEBI:33019"/>
        <dbReference type="ChEBI" id="CHEBI:57502"/>
        <dbReference type="ChEBI" id="CHEBI:58437"/>
        <dbReference type="EC" id="2.7.7.18"/>
    </reaction>
</comment>
<keyword evidence="13" id="KW-1185">Reference proteome</keyword>
<feature type="domain" description="Cytidyltransferase-like" evidence="11">
    <location>
        <begin position="6"/>
        <end position="177"/>
    </location>
</feature>
<keyword evidence="7 10" id="KW-0067">ATP-binding</keyword>
<dbReference type="RefSeq" id="WP_338786480.1">
    <property type="nucleotide sequence ID" value="NZ_CP147403.1"/>
</dbReference>
<dbReference type="PANTHER" id="PTHR39321">
    <property type="entry name" value="NICOTINATE-NUCLEOTIDE ADENYLYLTRANSFERASE-RELATED"/>
    <property type="match status" value="1"/>
</dbReference>
<organism evidence="12 13">
    <name type="scientific">Metabacillus rhizosphaerae</name>
    <dbReference type="NCBI Taxonomy" id="3117747"/>
    <lineage>
        <taxon>Bacteria</taxon>
        <taxon>Bacillati</taxon>
        <taxon>Bacillota</taxon>
        <taxon>Bacilli</taxon>
        <taxon>Bacillales</taxon>
        <taxon>Bacillaceae</taxon>
        <taxon>Metabacillus</taxon>
    </lineage>
</organism>
<evidence type="ECO:0000256" key="5">
    <source>
        <dbReference type="ARBA" id="ARBA00022695"/>
    </source>
</evidence>
<dbReference type="NCBIfam" id="TIGR00482">
    <property type="entry name" value="nicotinate (nicotinamide) nucleotide adenylyltransferase"/>
    <property type="match status" value="1"/>
</dbReference>
<accession>A0ABZ2MPZ9</accession>
<comment type="similarity">
    <text evidence="10">Belongs to the NadD family.</text>
</comment>
<keyword evidence="6 10" id="KW-0547">Nucleotide-binding</keyword>
<dbReference type="EC" id="2.7.7.18" evidence="10"/>
<evidence type="ECO:0000313" key="12">
    <source>
        <dbReference type="EMBL" id="WXB87247.1"/>
    </source>
</evidence>
<keyword evidence="4 10" id="KW-0808">Transferase</keyword>
<gene>
    <name evidence="10 12" type="primary">nadD</name>
    <name evidence="12" type="ORF">WCV66_18685</name>
</gene>
<dbReference type="EMBL" id="CP147403">
    <property type="protein sequence ID" value="WXB87247.1"/>
    <property type="molecule type" value="Genomic_DNA"/>
</dbReference>
<evidence type="ECO:0000256" key="1">
    <source>
        <dbReference type="ARBA" id="ARBA00002324"/>
    </source>
</evidence>
<dbReference type="SUPFAM" id="SSF52374">
    <property type="entry name" value="Nucleotidylyl transferase"/>
    <property type="match status" value="1"/>
</dbReference>
<keyword evidence="3 10" id="KW-0662">Pyridine nucleotide biosynthesis</keyword>
<name>A0ABZ2MPZ9_9BACI</name>
<dbReference type="InterPro" id="IPR005248">
    <property type="entry name" value="NadD/NMNAT"/>
</dbReference>
<dbReference type="Gene3D" id="3.40.50.620">
    <property type="entry name" value="HUPs"/>
    <property type="match status" value="1"/>
</dbReference>
<dbReference type="CDD" id="cd02165">
    <property type="entry name" value="NMNAT"/>
    <property type="match status" value="1"/>
</dbReference>
<dbReference type="Pfam" id="PF01467">
    <property type="entry name" value="CTP_transf_like"/>
    <property type="match status" value="1"/>
</dbReference>
<reference evidence="12 13" key="1">
    <citation type="submission" date="2024-02" db="EMBL/GenBank/DDBJ databases">
        <title>Seven novel Bacillus-like species.</title>
        <authorList>
            <person name="Liu G."/>
        </authorList>
    </citation>
    <scope>NUCLEOTIDE SEQUENCE [LARGE SCALE GENOMIC DNA]</scope>
    <source>
        <strain evidence="12 13">FJAT-53654</strain>
    </source>
</reference>
<evidence type="ECO:0000256" key="4">
    <source>
        <dbReference type="ARBA" id="ARBA00022679"/>
    </source>
</evidence>
<evidence type="ECO:0000256" key="8">
    <source>
        <dbReference type="ARBA" id="ARBA00023027"/>
    </source>
</evidence>
<dbReference type="HAMAP" id="MF_00244">
    <property type="entry name" value="NaMN_adenylyltr"/>
    <property type="match status" value="1"/>
</dbReference>
<keyword evidence="8 10" id="KW-0520">NAD</keyword>
<evidence type="ECO:0000256" key="2">
    <source>
        <dbReference type="ARBA" id="ARBA00005019"/>
    </source>
</evidence>
<dbReference type="PANTHER" id="PTHR39321:SF3">
    <property type="entry name" value="PHOSPHOPANTETHEINE ADENYLYLTRANSFERASE"/>
    <property type="match status" value="1"/>
</dbReference>
<dbReference type="Proteomes" id="UP001368328">
    <property type="component" value="Chromosome"/>
</dbReference>
<comment type="function">
    <text evidence="1 10">Catalyzes the reversible adenylation of nicotinate mononucleotide (NaMN) to nicotinic acid adenine dinucleotide (NaAD).</text>
</comment>
<evidence type="ECO:0000256" key="3">
    <source>
        <dbReference type="ARBA" id="ARBA00022642"/>
    </source>
</evidence>
<evidence type="ECO:0000256" key="6">
    <source>
        <dbReference type="ARBA" id="ARBA00022741"/>
    </source>
</evidence>
<dbReference type="InterPro" id="IPR004821">
    <property type="entry name" value="Cyt_trans-like"/>
</dbReference>
<dbReference type="InterPro" id="IPR014729">
    <property type="entry name" value="Rossmann-like_a/b/a_fold"/>
</dbReference>